<keyword evidence="3" id="KW-1185">Reference proteome</keyword>
<protein>
    <submittedName>
        <fullName evidence="2">Uncharacterized protein</fullName>
    </submittedName>
</protein>
<evidence type="ECO:0000313" key="2">
    <source>
        <dbReference type="EMBL" id="NMP23774.1"/>
    </source>
</evidence>
<name>A0A7Y0L5Q1_9FIRM</name>
<organism evidence="2 3">
    <name type="scientific">Sulfobacillus harzensis</name>
    <dbReference type="NCBI Taxonomy" id="2729629"/>
    <lineage>
        <taxon>Bacteria</taxon>
        <taxon>Bacillati</taxon>
        <taxon>Bacillota</taxon>
        <taxon>Clostridia</taxon>
        <taxon>Eubacteriales</taxon>
        <taxon>Clostridiales Family XVII. Incertae Sedis</taxon>
        <taxon>Sulfobacillus</taxon>
    </lineage>
</organism>
<evidence type="ECO:0000256" key="1">
    <source>
        <dbReference type="SAM" id="Coils"/>
    </source>
</evidence>
<evidence type="ECO:0000313" key="3">
    <source>
        <dbReference type="Proteomes" id="UP000533476"/>
    </source>
</evidence>
<dbReference type="Proteomes" id="UP000533476">
    <property type="component" value="Unassembled WGS sequence"/>
</dbReference>
<dbReference type="EMBL" id="JABBVZ010000065">
    <property type="protein sequence ID" value="NMP23774.1"/>
    <property type="molecule type" value="Genomic_DNA"/>
</dbReference>
<keyword evidence="1" id="KW-0175">Coiled coil</keyword>
<sequence length="418" mass="46061">MSVQRDPHRPSESVLVTGTRVMISELVIDEPKLAQWLGELTPEDRAREIVDIVRLGLAMKMNNQIRELNESLKHTTEATLEQLGARMQTSIVEMEGKLKEANQGLNQLLSQSVTGDNSQLKVTMAKTFEEMRQGLAQTRYELVQALDPRNTESIGAQLEARIRQYIQNLAQDSITPKLDAVAQAVGKLETALQGQERLKQERLKGHSKGAEYEVDLLEAIQDFAVPSTMLVRRVADEKGINGSKDGDLVIEYDSQTLVTIECKDSKTSKLDQLESAIVGRQAQIGIMAFKQPTGPSAHMSQGSARIVGDNKILLVWDPEQDDPALLTAVVGLSLLLAQKMEAHENRNQDEASTLDLPRAQGALEVMVEKLDLVGEVVRHFDLIRSNADKGQKVVERLKKEVYGQAMAAAAALGLDIGD</sequence>
<gene>
    <name evidence="2" type="ORF">HIJ39_15660</name>
</gene>
<reference evidence="2 3" key="1">
    <citation type="submission" date="2020-04" db="EMBL/GenBank/DDBJ databases">
        <authorList>
            <person name="Zhang R."/>
            <person name="Schippers A."/>
        </authorList>
    </citation>
    <scope>NUCLEOTIDE SEQUENCE [LARGE SCALE GENOMIC DNA]</scope>
    <source>
        <strain evidence="2 3">DSM 109850</strain>
    </source>
</reference>
<feature type="coiled-coil region" evidence="1">
    <location>
        <begin position="58"/>
        <end position="111"/>
    </location>
</feature>
<dbReference type="RefSeq" id="WP_169101329.1">
    <property type="nucleotide sequence ID" value="NZ_JABBVZ010000065.1"/>
</dbReference>
<dbReference type="AlphaFoldDB" id="A0A7Y0L5Q1"/>
<comment type="caution">
    <text evidence="2">The sequence shown here is derived from an EMBL/GenBank/DDBJ whole genome shotgun (WGS) entry which is preliminary data.</text>
</comment>
<accession>A0A7Y0L5Q1</accession>
<proteinExistence type="predicted"/>